<evidence type="ECO:0000256" key="1">
    <source>
        <dbReference type="ARBA" id="ARBA00006484"/>
    </source>
</evidence>
<dbReference type="InterPro" id="IPR036291">
    <property type="entry name" value="NAD(P)-bd_dom_sf"/>
</dbReference>
<evidence type="ECO:0000313" key="4">
    <source>
        <dbReference type="Proteomes" id="UP000321816"/>
    </source>
</evidence>
<dbReference type="Pfam" id="PF13561">
    <property type="entry name" value="adh_short_C2"/>
    <property type="match status" value="1"/>
</dbReference>
<dbReference type="InterPro" id="IPR002347">
    <property type="entry name" value="SDR_fam"/>
</dbReference>
<dbReference type="Proteomes" id="UP000321816">
    <property type="component" value="Chromosome"/>
</dbReference>
<sequence>MKYVIVTGAASGIGKTIAEQFIKQNYYVFLLDKKDSIEGHFSYSSSLYSFHQVDVSSEDSIRHFFRELADEKIKIDLLINNAGISEFVPFDDLTLDSWDKVINTNLRSAVIMSKKAVPVMKKDSSIINIASTRAAMSEPGSEAYAASKGGLVSLTHALAASLADRNIRVNCISPGWIHTGSREELIDYHHSLHWSGRVGSPEDVASVCTFLADEKNKFINGENITIDGGMTRKMRYD</sequence>
<evidence type="ECO:0000313" key="3">
    <source>
        <dbReference type="EMBL" id="WWD81407.1"/>
    </source>
</evidence>
<protein>
    <submittedName>
        <fullName evidence="3">SDR family oxidoreductase</fullName>
    </submittedName>
</protein>
<reference evidence="3 4" key="1">
    <citation type="submission" date="2024-01" db="EMBL/GenBank/DDBJ databases">
        <title>Complete Genome Sequence of Alkalicoccus halolimnae BZ-SZ-XJ29T, a Moderately Halophilic Bacterium Isolated from a Salt Lake.</title>
        <authorList>
            <person name="Zhao B."/>
        </authorList>
    </citation>
    <scope>NUCLEOTIDE SEQUENCE [LARGE SCALE GENOMIC DNA]</scope>
    <source>
        <strain evidence="3 4">BZ-SZ-XJ29</strain>
    </source>
</reference>
<dbReference type="GO" id="GO:0016491">
    <property type="term" value="F:oxidoreductase activity"/>
    <property type="evidence" value="ECO:0007669"/>
    <property type="project" value="UniProtKB-KW"/>
</dbReference>
<dbReference type="PANTHER" id="PTHR24321:SF8">
    <property type="entry name" value="ESTRADIOL 17-BETA-DEHYDROGENASE 8-RELATED"/>
    <property type="match status" value="1"/>
</dbReference>
<keyword evidence="2" id="KW-0560">Oxidoreductase</keyword>
<dbReference type="SUPFAM" id="SSF51735">
    <property type="entry name" value="NAD(P)-binding Rossmann-fold domains"/>
    <property type="match status" value="1"/>
</dbReference>
<name>A0A5C7FDR6_9BACI</name>
<dbReference type="RefSeq" id="WP_147804851.1">
    <property type="nucleotide sequence ID" value="NZ_CP144914.1"/>
</dbReference>
<dbReference type="FunFam" id="3.40.50.720:FF:000084">
    <property type="entry name" value="Short-chain dehydrogenase reductase"/>
    <property type="match status" value="1"/>
</dbReference>
<dbReference type="CDD" id="cd05233">
    <property type="entry name" value="SDR_c"/>
    <property type="match status" value="1"/>
</dbReference>
<comment type="similarity">
    <text evidence="1">Belongs to the short-chain dehydrogenases/reductases (SDR) family.</text>
</comment>
<accession>A0A5C7FDR6</accession>
<gene>
    <name evidence="3" type="ORF">FTX54_007675</name>
</gene>
<dbReference type="GO" id="GO:0008206">
    <property type="term" value="P:bile acid metabolic process"/>
    <property type="evidence" value="ECO:0007669"/>
    <property type="project" value="UniProtKB-ARBA"/>
</dbReference>
<dbReference type="InterPro" id="IPR020904">
    <property type="entry name" value="Sc_DH/Rdtase_CS"/>
</dbReference>
<organism evidence="3 4">
    <name type="scientific">Alkalicoccus halolimnae</name>
    <dbReference type="NCBI Taxonomy" id="1667239"/>
    <lineage>
        <taxon>Bacteria</taxon>
        <taxon>Bacillati</taxon>
        <taxon>Bacillota</taxon>
        <taxon>Bacilli</taxon>
        <taxon>Bacillales</taxon>
        <taxon>Bacillaceae</taxon>
        <taxon>Alkalicoccus</taxon>
    </lineage>
</organism>
<keyword evidence="4" id="KW-1185">Reference proteome</keyword>
<dbReference type="PROSITE" id="PS00061">
    <property type="entry name" value="ADH_SHORT"/>
    <property type="match status" value="1"/>
</dbReference>
<dbReference type="Gene3D" id="3.40.50.720">
    <property type="entry name" value="NAD(P)-binding Rossmann-like Domain"/>
    <property type="match status" value="1"/>
</dbReference>
<dbReference type="AlphaFoldDB" id="A0A5C7FDR6"/>
<dbReference type="KEGG" id="ahal:FTX54_007675"/>
<evidence type="ECO:0000256" key="2">
    <source>
        <dbReference type="ARBA" id="ARBA00023002"/>
    </source>
</evidence>
<dbReference type="PANTHER" id="PTHR24321">
    <property type="entry name" value="DEHYDROGENASES, SHORT CHAIN"/>
    <property type="match status" value="1"/>
</dbReference>
<dbReference type="PRINTS" id="PR00080">
    <property type="entry name" value="SDRFAMILY"/>
</dbReference>
<dbReference type="OrthoDB" id="9803333at2"/>
<dbReference type="EMBL" id="CP144914">
    <property type="protein sequence ID" value="WWD81407.1"/>
    <property type="molecule type" value="Genomic_DNA"/>
</dbReference>
<dbReference type="PRINTS" id="PR00081">
    <property type="entry name" value="GDHRDH"/>
</dbReference>
<proteinExistence type="inferred from homology"/>